<dbReference type="RefSeq" id="WP_343807869.1">
    <property type="nucleotide sequence ID" value="NZ_BAAADE010000012.1"/>
</dbReference>
<evidence type="ECO:0000256" key="1">
    <source>
        <dbReference type="ARBA" id="ARBA00022475"/>
    </source>
</evidence>
<evidence type="ECO:0000256" key="5">
    <source>
        <dbReference type="HAMAP-Rule" id="MF_00010"/>
    </source>
</evidence>
<dbReference type="SUPFAM" id="SSF103481">
    <property type="entry name" value="Multidrug resistance efflux transporter EmrE"/>
    <property type="match status" value="1"/>
</dbReference>
<reference evidence="6 7" key="1">
    <citation type="journal article" date="2019" name="Int. J. Syst. Evol. Microbiol.">
        <title>The Global Catalogue of Microorganisms (GCM) 10K type strain sequencing project: providing services to taxonomists for standard genome sequencing and annotation.</title>
        <authorList>
            <consortium name="The Broad Institute Genomics Platform"/>
            <consortium name="The Broad Institute Genome Sequencing Center for Infectious Disease"/>
            <person name="Wu L."/>
            <person name="Ma J."/>
        </authorList>
    </citation>
    <scope>NUCLEOTIDE SEQUENCE [LARGE SCALE GENOMIC DNA]</scope>
    <source>
        <strain evidence="6 7">JCM 15115</strain>
    </source>
</reference>
<sequence>MPVFNALSLYILAALAEIAGCYAFWAWLRLHKSPLWIIPGVVSLVFFAWLLTHIDLDFAGRAYAAYGGIYIIASIFWLWVVEQQMPSRWDIIGGLLCLGGMMTILLGQLSKI</sequence>
<protein>
    <submittedName>
        <fullName evidence="6">YnfA family protein</fullName>
    </submittedName>
</protein>
<evidence type="ECO:0000256" key="3">
    <source>
        <dbReference type="ARBA" id="ARBA00022989"/>
    </source>
</evidence>
<accession>A0ABN1GLP3</accession>
<keyword evidence="3 5" id="KW-1133">Transmembrane helix</keyword>
<dbReference type="NCBIfam" id="NF002586">
    <property type="entry name" value="PRK02237.1"/>
    <property type="match status" value="1"/>
</dbReference>
<dbReference type="EMBL" id="BAAADE010000012">
    <property type="protein sequence ID" value="GAA0614129.1"/>
    <property type="molecule type" value="Genomic_DNA"/>
</dbReference>
<dbReference type="PANTHER" id="PTHR36116:SF1">
    <property type="entry name" value="UPF0060 MEMBRANE PROTEIN YNFA"/>
    <property type="match status" value="1"/>
</dbReference>
<dbReference type="Pfam" id="PF02694">
    <property type="entry name" value="UPF0060"/>
    <property type="match status" value="1"/>
</dbReference>
<evidence type="ECO:0000313" key="6">
    <source>
        <dbReference type="EMBL" id="GAA0614129.1"/>
    </source>
</evidence>
<dbReference type="InterPro" id="IPR003844">
    <property type="entry name" value="UPF0060"/>
</dbReference>
<dbReference type="HAMAP" id="MF_00010">
    <property type="entry name" value="UPF0060"/>
    <property type="match status" value="1"/>
</dbReference>
<comment type="caution">
    <text evidence="6">The sequence shown here is derived from an EMBL/GenBank/DDBJ whole genome shotgun (WGS) entry which is preliminary data.</text>
</comment>
<keyword evidence="4 5" id="KW-0472">Membrane</keyword>
<feature type="transmembrane region" description="Helical" evidence="5">
    <location>
        <begin position="34"/>
        <end position="51"/>
    </location>
</feature>
<gene>
    <name evidence="6" type="ORF">GCM10008943_31740</name>
</gene>
<proteinExistence type="inferred from homology"/>
<feature type="transmembrane region" description="Helical" evidence="5">
    <location>
        <begin position="91"/>
        <end position="109"/>
    </location>
</feature>
<feature type="transmembrane region" description="Helical" evidence="5">
    <location>
        <begin position="7"/>
        <end position="28"/>
    </location>
</feature>
<comment type="similarity">
    <text evidence="5">Belongs to the UPF0060 family.</text>
</comment>
<evidence type="ECO:0000256" key="4">
    <source>
        <dbReference type="ARBA" id="ARBA00023136"/>
    </source>
</evidence>
<evidence type="ECO:0000313" key="7">
    <source>
        <dbReference type="Proteomes" id="UP001424441"/>
    </source>
</evidence>
<dbReference type="InterPro" id="IPR037185">
    <property type="entry name" value="EmrE-like"/>
</dbReference>
<feature type="transmembrane region" description="Helical" evidence="5">
    <location>
        <begin position="63"/>
        <end position="79"/>
    </location>
</feature>
<dbReference type="PANTHER" id="PTHR36116">
    <property type="entry name" value="UPF0060 MEMBRANE PROTEIN YNFA"/>
    <property type="match status" value="1"/>
</dbReference>
<keyword evidence="7" id="KW-1185">Reference proteome</keyword>
<organism evidence="6 7">
    <name type="scientific">Paenochrobactrum glaciei</name>
    <dbReference type="NCBI Taxonomy" id="486407"/>
    <lineage>
        <taxon>Bacteria</taxon>
        <taxon>Pseudomonadati</taxon>
        <taxon>Pseudomonadota</taxon>
        <taxon>Alphaproteobacteria</taxon>
        <taxon>Hyphomicrobiales</taxon>
        <taxon>Brucellaceae</taxon>
        <taxon>Paenochrobactrum</taxon>
    </lineage>
</organism>
<keyword evidence="1 5" id="KW-1003">Cell membrane</keyword>
<comment type="subcellular location">
    <subcellularLocation>
        <location evidence="5">Cell membrane</location>
        <topology evidence="5">Multi-pass membrane protein</topology>
    </subcellularLocation>
</comment>
<keyword evidence="2 5" id="KW-0812">Transmembrane</keyword>
<evidence type="ECO:0000256" key="2">
    <source>
        <dbReference type="ARBA" id="ARBA00022692"/>
    </source>
</evidence>
<name>A0ABN1GLP3_9HYPH</name>
<dbReference type="Proteomes" id="UP001424441">
    <property type="component" value="Unassembled WGS sequence"/>
</dbReference>